<dbReference type="Gramene" id="PRQ36295">
    <property type="protein sequence ID" value="PRQ36295"/>
    <property type="gene ID" value="RchiOBHm_Chr4g0389851"/>
</dbReference>
<name>A0A2P6QQ42_ROSCH</name>
<dbReference type="AlphaFoldDB" id="A0A2P6QQ42"/>
<organism evidence="2 3">
    <name type="scientific">Rosa chinensis</name>
    <name type="common">China rose</name>
    <dbReference type="NCBI Taxonomy" id="74649"/>
    <lineage>
        <taxon>Eukaryota</taxon>
        <taxon>Viridiplantae</taxon>
        <taxon>Streptophyta</taxon>
        <taxon>Embryophyta</taxon>
        <taxon>Tracheophyta</taxon>
        <taxon>Spermatophyta</taxon>
        <taxon>Magnoliopsida</taxon>
        <taxon>eudicotyledons</taxon>
        <taxon>Gunneridae</taxon>
        <taxon>Pentapetalae</taxon>
        <taxon>rosids</taxon>
        <taxon>fabids</taxon>
        <taxon>Rosales</taxon>
        <taxon>Rosaceae</taxon>
        <taxon>Rosoideae</taxon>
        <taxon>Rosoideae incertae sedis</taxon>
        <taxon>Rosa</taxon>
    </lineage>
</organism>
<reference evidence="2 3" key="1">
    <citation type="journal article" date="2018" name="Nat. Genet.">
        <title>The Rosa genome provides new insights in the design of modern roses.</title>
        <authorList>
            <person name="Bendahmane M."/>
        </authorList>
    </citation>
    <scope>NUCLEOTIDE SEQUENCE [LARGE SCALE GENOMIC DNA]</scope>
    <source>
        <strain evidence="3">cv. Old Blush</strain>
    </source>
</reference>
<evidence type="ECO:0000256" key="1">
    <source>
        <dbReference type="SAM" id="Phobius"/>
    </source>
</evidence>
<dbReference type="EMBL" id="PDCK01000042">
    <property type="protein sequence ID" value="PRQ36295.1"/>
    <property type="molecule type" value="Genomic_DNA"/>
</dbReference>
<keyword evidence="3" id="KW-1185">Reference proteome</keyword>
<proteinExistence type="predicted"/>
<dbReference type="Proteomes" id="UP000238479">
    <property type="component" value="Chromosome 4"/>
</dbReference>
<feature type="transmembrane region" description="Helical" evidence="1">
    <location>
        <begin position="41"/>
        <end position="62"/>
    </location>
</feature>
<keyword evidence="1" id="KW-1133">Transmembrane helix</keyword>
<keyword evidence="1" id="KW-0472">Membrane</keyword>
<comment type="caution">
    <text evidence="2">The sequence shown here is derived from an EMBL/GenBank/DDBJ whole genome shotgun (WGS) entry which is preliminary data.</text>
</comment>
<keyword evidence="1" id="KW-0812">Transmembrane</keyword>
<sequence>MLGLANNVVTKVASVIHTTQETIAGELSLFAMSDKKSWKKFTLLLMSMLMTPLMTILFSSLLRTSLSVQPKLLTKLCWVPKCMWKT</sequence>
<accession>A0A2P6QQ42</accession>
<evidence type="ECO:0000313" key="2">
    <source>
        <dbReference type="EMBL" id="PRQ36295.1"/>
    </source>
</evidence>
<evidence type="ECO:0000313" key="3">
    <source>
        <dbReference type="Proteomes" id="UP000238479"/>
    </source>
</evidence>
<protein>
    <submittedName>
        <fullName evidence="2">Uncharacterized protein</fullName>
    </submittedName>
</protein>
<gene>
    <name evidence="2" type="ORF">RchiOBHm_Chr4g0389851</name>
</gene>